<accession>X1CBP4</accession>
<dbReference type="EMBL" id="BART01013836">
    <property type="protein sequence ID" value="GAG81716.1"/>
    <property type="molecule type" value="Genomic_DNA"/>
</dbReference>
<reference evidence="1" key="1">
    <citation type="journal article" date="2014" name="Front. Microbiol.">
        <title>High frequency of phylogenetically diverse reductive dehalogenase-homologous genes in deep subseafloor sedimentary metagenomes.</title>
        <authorList>
            <person name="Kawai M."/>
            <person name="Futagami T."/>
            <person name="Toyoda A."/>
            <person name="Takaki Y."/>
            <person name="Nishi S."/>
            <person name="Hori S."/>
            <person name="Arai W."/>
            <person name="Tsubouchi T."/>
            <person name="Morono Y."/>
            <person name="Uchiyama I."/>
            <person name="Ito T."/>
            <person name="Fujiyama A."/>
            <person name="Inagaki F."/>
            <person name="Takami H."/>
        </authorList>
    </citation>
    <scope>NUCLEOTIDE SEQUENCE</scope>
    <source>
        <strain evidence="1">Expedition CK06-06</strain>
    </source>
</reference>
<evidence type="ECO:0000313" key="1">
    <source>
        <dbReference type="EMBL" id="GAG81716.1"/>
    </source>
</evidence>
<proteinExistence type="predicted"/>
<feature type="non-terminal residue" evidence="1">
    <location>
        <position position="155"/>
    </location>
</feature>
<comment type="caution">
    <text evidence="1">The sequence shown here is derived from an EMBL/GenBank/DDBJ whole genome shotgun (WGS) entry which is preliminary data.</text>
</comment>
<name>X1CBP4_9ZZZZ</name>
<dbReference type="AlphaFoldDB" id="X1CBP4"/>
<organism evidence="1">
    <name type="scientific">marine sediment metagenome</name>
    <dbReference type="NCBI Taxonomy" id="412755"/>
    <lineage>
        <taxon>unclassified sequences</taxon>
        <taxon>metagenomes</taxon>
        <taxon>ecological metagenomes</taxon>
    </lineage>
</organism>
<protein>
    <submittedName>
        <fullName evidence="1">Uncharacterized protein</fullName>
    </submittedName>
</protein>
<sequence length="155" mass="17503">MLNFIGIKVGVSPEIVTSLINLPTYPDVSFDQTIKQPAFASSTINPHPLTKVAVELSPPIYGDDFLKEELDNARKTVVDFWLAPMHKDFHVSMIDLDASRNIANKYTDITIDTLNIREATKTIADYKERVLWRGYDHLDRARTAANSQGIIDTRL</sequence>
<gene>
    <name evidence="1" type="ORF">S01H4_28035</name>
</gene>